<accession>A0A9D1CUN3</accession>
<evidence type="ECO:0000313" key="2">
    <source>
        <dbReference type="Proteomes" id="UP000886787"/>
    </source>
</evidence>
<dbReference type="Proteomes" id="UP000886787">
    <property type="component" value="Unassembled WGS sequence"/>
</dbReference>
<dbReference type="EMBL" id="DVFW01000038">
    <property type="protein sequence ID" value="HIQ81097.1"/>
    <property type="molecule type" value="Genomic_DNA"/>
</dbReference>
<evidence type="ECO:0000313" key="1">
    <source>
        <dbReference type="EMBL" id="HIQ81097.1"/>
    </source>
</evidence>
<name>A0A9D1CUN3_9FIRM</name>
<reference evidence="1" key="2">
    <citation type="journal article" date="2021" name="PeerJ">
        <title>Extensive microbial diversity within the chicken gut microbiome revealed by metagenomics and culture.</title>
        <authorList>
            <person name="Gilroy R."/>
            <person name="Ravi A."/>
            <person name="Getino M."/>
            <person name="Pursley I."/>
            <person name="Horton D.L."/>
            <person name="Alikhan N.F."/>
            <person name="Baker D."/>
            <person name="Gharbi K."/>
            <person name="Hall N."/>
            <person name="Watson M."/>
            <person name="Adriaenssens E.M."/>
            <person name="Foster-Nyarko E."/>
            <person name="Jarju S."/>
            <person name="Secka A."/>
            <person name="Antonio M."/>
            <person name="Oren A."/>
            <person name="Chaudhuri R.R."/>
            <person name="La Ragione R."/>
            <person name="Hildebrand F."/>
            <person name="Pallen M.J."/>
        </authorList>
    </citation>
    <scope>NUCLEOTIDE SEQUENCE</scope>
    <source>
        <strain evidence="1">ChiSjej1B19-3389</strain>
    </source>
</reference>
<dbReference type="AlphaFoldDB" id="A0A9D1CUN3"/>
<comment type="caution">
    <text evidence="1">The sequence shown here is derived from an EMBL/GenBank/DDBJ whole genome shotgun (WGS) entry which is preliminary data.</text>
</comment>
<gene>
    <name evidence="1" type="ORF">IAD32_07440</name>
</gene>
<organism evidence="1 2">
    <name type="scientific">Candidatus Scatavimonas merdigallinarum</name>
    <dbReference type="NCBI Taxonomy" id="2840914"/>
    <lineage>
        <taxon>Bacteria</taxon>
        <taxon>Bacillati</taxon>
        <taxon>Bacillota</taxon>
        <taxon>Clostridia</taxon>
        <taxon>Eubacteriales</taxon>
        <taxon>Oscillospiraceae</taxon>
        <taxon>Oscillospiraceae incertae sedis</taxon>
        <taxon>Candidatus Scatavimonas</taxon>
    </lineage>
</organism>
<proteinExistence type="predicted"/>
<reference evidence="1" key="1">
    <citation type="submission" date="2020-10" db="EMBL/GenBank/DDBJ databases">
        <authorList>
            <person name="Gilroy R."/>
        </authorList>
    </citation>
    <scope>NUCLEOTIDE SEQUENCE</scope>
    <source>
        <strain evidence="1">ChiSjej1B19-3389</strain>
    </source>
</reference>
<sequence>MSFARGGNISIFSRKGRQHSSLPPLKNCLSVYQQNPAELSAAVGVCAAYPTIGRFAGYFI</sequence>
<protein>
    <submittedName>
        <fullName evidence="1">Uncharacterized protein</fullName>
    </submittedName>
</protein>